<dbReference type="Gene3D" id="2.30.38.10">
    <property type="entry name" value="Luciferase, Domain 3"/>
    <property type="match status" value="1"/>
</dbReference>
<dbReference type="InterPro" id="IPR010071">
    <property type="entry name" value="AA_adenyl_dom"/>
</dbReference>
<dbReference type="InterPro" id="IPR001031">
    <property type="entry name" value="Thioesterase"/>
</dbReference>
<comment type="caution">
    <text evidence="5">The sequence shown here is derived from an EMBL/GenBank/DDBJ whole genome shotgun (WGS) entry which is preliminary data.</text>
</comment>
<dbReference type="SUPFAM" id="SSF53474">
    <property type="entry name" value="alpha/beta-Hydrolases"/>
    <property type="match status" value="1"/>
</dbReference>
<sequence>MKRHNSNSSNNEISGVKMTYPKSTLHKLFADRAEMFPSSVALEFNDEKVTYDELGKQINQIAHYLWNQGLRPGQVVAISLDRSPELIASLFAILQCGASYVPIDTMYPDARLNLIIEDAAATFHIGLTPIKNVTNNVVSLSINVILNNSSNLPTIPLNVNVATESAAYIIYTSGSTGKPKGVQVAHCNVINLVYSMANEPGINETDKIFSVTTISFDAMVMEIYLPLLFGACVVLVDEDTRMDGKLLMKKAVKDKITVLWGTPSIWQILLDSGWEQPLKIKALIGGEMVPMPLAHKLLSKCDELWNIYGPTETTVCSFLTQITLKDDPITIGLPIANTNVYLLDADRNPVKHGDIGEIVIAGDGVSLGYLNRPELTNERFIPNTFNDEDHGNMYLSGDLGKLLPNGHVQCLGRIDHQVKVRGYRIEIGEIEHTLMSIEGIKTAVVLVKTDILVAFFVAEADISEDVDLMSLCKNHLTSQLPAFMIPQIFHEIEKIPTTSNDKIDRKALLEQLSHSESTKIYTAPRSEEEKLVSTIWKENLNIDKIDIFSDFFELGGHSIKAVKIISDIEKHTGKRISLPTLFEHSTIEKFAKLLQMDNDIYADCLVPLKSNGHKNPIFMVHGGGLNVLSLVNMSKHFDEDQPFYAIQGVGPKGYDDWYESIEAMAAHYIDAIVKVNPKGPYALAGFCIGGVVAFEMTRQLKQQGKEVSMTVLLDSYVDSSYFYKTLKQKKLAKYFQRTHRRLNFLKEMLLSRKAIMARINSKKEYLHKKHFNHDNNVTEQEKIAQEQFEKAVTLVYKIIDRYHLKPQDYKVDLIRSKNHPAHTLAPSHLGWGKVAKKGVKIHHIPGDNFDIRETPHDHVLARIIQGISDEKHAYI</sequence>
<dbReference type="InterPro" id="IPR000873">
    <property type="entry name" value="AMP-dep_synth/lig_dom"/>
</dbReference>
<feature type="domain" description="Carrier" evidence="4">
    <location>
        <begin position="523"/>
        <end position="598"/>
    </location>
</feature>
<dbReference type="GO" id="GO:0031177">
    <property type="term" value="F:phosphopantetheine binding"/>
    <property type="evidence" value="ECO:0007669"/>
    <property type="project" value="TreeGrafter"/>
</dbReference>
<dbReference type="InterPro" id="IPR020845">
    <property type="entry name" value="AMP-binding_CS"/>
</dbReference>
<protein>
    <submittedName>
        <fullName evidence="5">Amino acid adenylation domain-containing protein</fullName>
    </submittedName>
</protein>
<dbReference type="CDD" id="cd05930">
    <property type="entry name" value="A_NRPS"/>
    <property type="match status" value="1"/>
</dbReference>
<evidence type="ECO:0000313" key="5">
    <source>
        <dbReference type="EMBL" id="TCL66679.1"/>
    </source>
</evidence>
<evidence type="ECO:0000256" key="3">
    <source>
        <dbReference type="ARBA" id="ARBA00022553"/>
    </source>
</evidence>
<dbReference type="InterPro" id="IPR045851">
    <property type="entry name" value="AMP-bd_C_sf"/>
</dbReference>
<dbReference type="GO" id="GO:0044550">
    <property type="term" value="P:secondary metabolite biosynthetic process"/>
    <property type="evidence" value="ECO:0007669"/>
    <property type="project" value="TreeGrafter"/>
</dbReference>
<evidence type="ECO:0000256" key="2">
    <source>
        <dbReference type="ARBA" id="ARBA00022450"/>
    </source>
</evidence>
<evidence type="ECO:0000256" key="1">
    <source>
        <dbReference type="ARBA" id="ARBA00001957"/>
    </source>
</evidence>
<dbReference type="InterPro" id="IPR036736">
    <property type="entry name" value="ACP-like_sf"/>
</dbReference>
<dbReference type="NCBIfam" id="TIGR01733">
    <property type="entry name" value="AA-adenyl-dom"/>
    <property type="match status" value="1"/>
</dbReference>
<dbReference type="Gene3D" id="3.30.300.30">
    <property type="match status" value="1"/>
</dbReference>
<dbReference type="Pfam" id="PF00501">
    <property type="entry name" value="AMP-binding"/>
    <property type="match status" value="1"/>
</dbReference>
<comment type="cofactor">
    <cofactor evidence="1">
        <name>pantetheine 4'-phosphate</name>
        <dbReference type="ChEBI" id="CHEBI:47942"/>
    </cofactor>
</comment>
<organism evidence="5 6">
    <name type="scientific">Mariniflexile fucanivorans</name>
    <dbReference type="NCBI Taxonomy" id="264023"/>
    <lineage>
        <taxon>Bacteria</taxon>
        <taxon>Pseudomonadati</taxon>
        <taxon>Bacteroidota</taxon>
        <taxon>Flavobacteriia</taxon>
        <taxon>Flavobacteriales</taxon>
        <taxon>Flavobacteriaceae</taxon>
        <taxon>Mariniflexile</taxon>
    </lineage>
</organism>
<proteinExistence type="predicted"/>
<evidence type="ECO:0000259" key="4">
    <source>
        <dbReference type="PROSITE" id="PS50075"/>
    </source>
</evidence>
<dbReference type="Proteomes" id="UP000295455">
    <property type="component" value="Unassembled WGS sequence"/>
</dbReference>
<dbReference type="SUPFAM" id="SSF56801">
    <property type="entry name" value="Acetyl-CoA synthetase-like"/>
    <property type="match status" value="1"/>
</dbReference>
<dbReference type="InterPro" id="IPR029058">
    <property type="entry name" value="AB_hydrolase_fold"/>
</dbReference>
<dbReference type="OrthoDB" id="4317020at2"/>
<dbReference type="PROSITE" id="PS50075">
    <property type="entry name" value="CARRIER"/>
    <property type="match status" value="1"/>
</dbReference>
<dbReference type="Pfam" id="PF00550">
    <property type="entry name" value="PP-binding"/>
    <property type="match status" value="1"/>
</dbReference>
<dbReference type="GO" id="GO:0005737">
    <property type="term" value="C:cytoplasm"/>
    <property type="evidence" value="ECO:0007669"/>
    <property type="project" value="TreeGrafter"/>
</dbReference>
<dbReference type="InterPro" id="IPR006162">
    <property type="entry name" value="Ppantetheine_attach_site"/>
</dbReference>
<dbReference type="RefSeq" id="WP_132216819.1">
    <property type="nucleotide sequence ID" value="NZ_OX156936.1"/>
</dbReference>
<dbReference type="Gene3D" id="3.40.50.1820">
    <property type="entry name" value="alpha/beta hydrolase"/>
    <property type="match status" value="1"/>
</dbReference>
<dbReference type="AlphaFoldDB" id="A0A4R1RKX6"/>
<dbReference type="Gene3D" id="3.40.50.980">
    <property type="match status" value="2"/>
</dbReference>
<reference evidence="5 6" key="1">
    <citation type="submission" date="2019-03" db="EMBL/GenBank/DDBJ databases">
        <title>Genomic Encyclopedia of Type Strains, Phase IV (KMG-IV): sequencing the most valuable type-strain genomes for metagenomic binning, comparative biology and taxonomic classification.</title>
        <authorList>
            <person name="Goeker M."/>
        </authorList>
    </citation>
    <scope>NUCLEOTIDE SEQUENCE [LARGE SCALE GENOMIC DNA]</scope>
    <source>
        <strain evidence="5 6">DSM 18792</strain>
    </source>
</reference>
<dbReference type="FunFam" id="1.10.1200.10:FF:000005">
    <property type="entry name" value="Nonribosomal peptide synthetase 1"/>
    <property type="match status" value="1"/>
</dbReference>
<dbReference type="EMBL" id="SLUP01000003">
    <property type="protein sequence ID" value="TCL66679.1"/>
    <property type="molecule type" value="Genomic_DNA"/>
</dbReference>
<dbReference type="Pfam" id="PF00975">
    <property type="entry name" value="Thioesterase"/>
    <property type="match status" value="1"/>
</dbReference>
<dbReference type="PROSITE" id="PS00012">
    <property type="entry name" value="PHOSPHOPANTETHEINE"/>
    <property type="match status" value="1"/>
</dbReference>
<dbReference type="InterPro" id="IPR009081">
    <property type="entry name" value="PP-bd_ACP"/>
</dbReference>
<dbReference type="GO" id="GO:0043041">
    <property type="term" value="P:amino acid activation for nonribosomal peptide biosynthetic process"/>
    <property type="evidence" value="ECO:0007669"/>
    <property type="project" value="TreeGrafter"/>
</dbReference>
<keyword evidence="2" id="KW-0596">Phosphopantetheine</keyword>
<keyword evidence="6" id="KW-1185">Reference proteome</keyword>
<dbReference type="PANTHER" id="PTHR45527">
    <property type="entry name" value="NONRIBOSOMAL PEPTIDE SYNTHETASE"/>
    <property type="match status" value="1"/>
</dbReference>
<dbReference type="Gene3D" id="1.10.1200.10">
    <property type="entry name" value="ACP-like"/>
    <property type="match status" value="1"/>
</dbReference>
<dbReference type="SUPFAM" id="SSF47336">
    <property type="entry name" value="ACP-like"/>
    <property type="match status" value="1"/>
</dbReference>
<keyword evidence="3" id="KW-0597">Phosphoprotein</keyword>
<accession>A0A4R1RKX6</accession>
<name>A0A4R1RKX6_9FLAO</name>
<dbReference type="FunFam" id="3.40.50.980:FF:000001">
    <property type="entry name" value="Non-ribosomal peptide synthetase"/>
    <property type="match status" value="1"/>
</dbReference>
<gene>
    <name evidence="5" type="ORF">EV196_10392</name>
</gene>
<evidence type="ECO:0000313" key="6">
    <source>
        <dbReference type="Proteomes" id="UP000295455"/>
    </source>
</evidence>
<dbReference type="PANTHER" id="PTHR45527:SF1">
    <property type="entry name" value="FATTY ACID SYNTHASE"/>
    <property type="match status" value="1"/>
</dbReference>
<dbReference type="PROSITE" id="PS00455">
    <property type="entry name" value="AMP_BINDING"/>
    <property type="match status" value="1"/>
</dbReference>